<protein>
    <submittedName>
        <fullName evidence="2">KAP family P-loop domain protein</fullName>
    </submittedName>
</protein>
<dbReference type="InterPro" id="IPR011646">
    <property type="entry name" value="KAP_P-loop"/>
</dbReference>
<dbReference type="PATRIC" id="fig|237368.3.peg.3356"/>
<name>A0A0B0EGC5_9BACT</name>
<dbReference type="eggNOG" id="COG4928">
    <property type="taxonomic scope" value="Bacteria"/>
</dbReference>
<reference evidence="2 3" key="1">
    <citation type="submission" date="2014-10" db="EMBL/GenBank/DDBJ databases">
        <title>Draft genome of anammox bacterium scalindua brodae, obtained using differential coverage binning of sequence data from two enrichment reactors.</title>
        <authorList>
            <person name="Speth D.R."/>
            <person name="Russ L."/>
            <person name="Kartal B."/>
            <person name="Op den Camp H.J."/>
            <person name="Dutilh B.E."/>
            <person name="Jetten M.S."/>
        </authorList>
    </citation>
    <scope>NUCLEOTIDE SEQUENCE [LARGE SCALE GENOMIC DNA]</scope>
    <source>
        <strain evidence="2">RU1</strain>
    </source>
</reference>
<dbReference type="EMBL" id="JRYO01000215">
    <property type="protein sequence ID" value="KHE91116.1"/>
    <property type="molecule type" value="Genomic_DNA"/>
</dbReference>
<sequence length="277" mass="32777">MAKREEELSSRRMKELRNLSEEYCSMYYEITKELQKAVDEKLFRIVVFVDDLDRCLPDKAVELLEAIKLFLDIEGYLFVIGVDREVAKKGISYRYRFFEHKEEKEKENLIISPEDYLDKMIQLPLELPTIEHGRKKTFIESLMGNSEDFKEHSDVIIDAGIGENPRSLKRFINLLAFTVNLAKTLKENIVDDKVDQEETKEHKKLLRKYFMPLLYMKWTIIVFHYPKIHNDIKGNPKRLIEIQSAAINDDISPETEDKKTEKKDMQIDERLKKVLAK</sequence>
<proteinExistence type="predicted"/>
<evidence type="ECO:0000313" key="3">
    <source>
        <dbReference type="Proteomes" id="UP000030652"/>
    </source>
</evidence>
<dbReference type="Pfam" id="PF07693">
    <property type="entry name" value="KAP_NTPase"/>
    <property type="match status" value="1"/>
</dbReference>
<dbReference type="PANTHER" id="PTHR22674">
    <property type="entry name" value="NTPASE, KAP FAMILY P-LOOP DOMAIN-CONTAINING 1"/>
    <property type="match status" value="1"/>
</dbReference>
<feature type="domain" description="KAP NTPase" evidence="1">
    <location>
        <begin position="29"/>
        <end position="181"/>
    </location>
</feature>
<dbReference type="InterPro" id="IPR052754">
    <property type="entry name" value="NTPase_KAP_P-loop"/>
</dbReference>
<evidence type="ECO:0000313" key="2">
    <source>
        <dbReference type="EMBL" id="KHE91116.1"/>
    </source>
</evidence>
<comment type="caution">
    <text evidence="2">The sequence shown here is derived from an EMBL/GenBank/DDBJ whole genome shotgun (WGS) entry which is preliminary data.</text>
</comment>
<gene>
    <name evidence="2" type="ORF">SCABRO_03103</name>
</gene>
<evidence type="ECO:0000259" key="1">
    <source>
        <dbReference type="Pfam" id="PF07693"/>
    </source>
</evidence>
<dbReference type="Proteomes" id="UP000030652">
    <property type="component" value="Unassembled WGS sequence"/>
</dbReference>
<dbReference type="PANTHER" id="PTHR22674:SF6">
    <property type="entry name" value="NTPASE KAP FAMILY P-LOOP DOMAIN-CONTAINING PROTEIN 1"/>
    <property type="match status" value="1"/>
</dbReference>
<accession>A0A0B0EGC5</accession>
<dbReference type="AlphaFoldDB" id="A0A0B0EGC5"/>
<organism evidence="2 3">
    <name type="scientific">Candidatus Scalindua brodae</name>
    <dbReference type="NCBI Taxonomy" id="237368"/>
    <lineage>
        <taxon>Bacteria</taxon>
        <taxon>Pseudomonadati</taxon>
        <taxon>Planctomycetota</taxon>
        <taxon>Candidatus Brocadiia</taxon>
        <taxon>Candidatus Brocadiales</taxon>
        <taxon>Candidatus Scalinduaceae</taxon>
        <taxon>Candidatus Scalindua</taxon>
    </lineage>
</organism>